<feature type="domain" description="FecR N-terminal" evidence="2">
    <location>
        <begin position="10"/>
        <end position="51"/>
    </location>
</feature>
<dbReference type="Pfam" id="PF04773">
    <property type="entry name" value="FecR"/>
    <property type="match status" value="1"/>
</dbReference>
<proteinExistence type="predicted"/>
<evidence type="ECO:0000259" key="2">
    <source>
        <dbReference type="Pfam" id="PF16220"/>
    </source>
</evidence>
<feature type="domain" description="FecR protein" evidence="1">
    <location>
        <begin position="115"/>
        <end position="206"/>
    </location>
</feature>
<comment type="caution">
    <text evidence="3">The sequence shown here is derived from an EMBL/GenBank/DDBJ whole genome shotgun (WGS) entry which is preliminary data.</text>
</comment>
<dbReference type="InterPro" id="IPR012373">
    <property type="entry name" value="Ferrdict_sens_TM"/>
</dbReference>
<dbReference type="EMBL" id="MPJD01000004">
    <property type="protein sequence ID" value="OKA28243.1"/>
    <property type="molecule type" value="Genomic_DNA"/>
</dbReference>
<dbReference type="PANTHER" id="PTHR30273:SF2">
    <property type="entry name" value="PROTEIN FECR"/>
    <property type="match status" value="1"/>
</dbReference>
<dbReference type="PANTHER" id="PTHR30273">
    <property type="entry name" value="PERIPLASMIC SIGNAL SENSOR AND SIGMA FACTOR ACTIVATOR FECR-RELATED"/>
    <property type="match status" value="1"/>
</dbReference>
<dbReference type="PIRSF" id="PIRSF018266">
    <property type="entry name" value="FecR"/>
    <property type="match status" value="1"/>
</dbReference>
<dbReference type="InterPro" id="IPR006860">
    <property type="entry name" value="FecR"/>
</dbReference>
<dbReference type="GO" id="GO:0016989">
    <property type="term" value="F:sigma factor antagonist activity"/>
    <property type="evidence" value="ECO:0007669"/>
    <property type="project" value="TreeGrafter"/>
</dbReference>
<dbReference type="AlphaFoldDB" id="A0A854A0T5"/>
<dbReference type="Pfam" id="PF16220">
    <property type="entry name" value="DUF4880"/>
    <property type="match status" value="1"/>
</dbReference>
<organism evidence="3 4">
    <name type="scientific">Pseudomonas versuta</name>
    <dbReference type="NCBI Taxonomy" id="1788301"/>
    <lineage>
        <taxon>Bacteria</taxon>
        <taxon>Pseudomonadati</taxon>
        <taxon>Pseudomonadota</taxon>
        <taxon>Gammaproteobacteria</taxon>
        <taxon>Pseudomonadales</taxon>
        <taxon>Pseudomonadaceae</taxon>
        <taxon>Pseudomonas</taxon>
    </lineage>
</organism>
<dbReference type="Proteomes" id="UP000185990">
    <property type="component" value="Unassembled WGS sequence"/>
</dbReference>
<evidence type="ECO:0000259" key="1">
    <source>
        <dbReference type="Pfam" id="PF04773"/>
    </source>
</evidence>
<reference evidence="3 4" key="1">
    <citation type="submission" date="2016-11" db="EMBL/GenBank/DDBJ databases">
        <title>Draft genome of Pseudomonas versuta A4R1.12.</title>
        <authorList>
            <person name="See-Too W.-S."/>
        </authorList>
    </citation>
    <scope>NUCLEOTIDE SEQUENCE [LARGE SCALE GENOMIC DNA]</scope>
    <source>
        <strain evidence="3 4">A4R1.12</strain>
    </source>
</reference>
<keyword evidence="3" id="KW-0808">Transferase</keyword>
<evidence type="ECO:0000313" key="4">
    <source>
        <dbReference type="Proteomes" id="UP000185990"/>
    </source>
</evidence>
<name>A0A854A0T5_9PSED</name>
<dbReference type="GO" id="GO:0016301">
    <property type="term" value="F:kinase activity"/>
    <property type="evidence" value="ECO:0007669"/>
    <property type="project" value="UniProtKB-KW"/>
</dbReference>
<dbReference type="InterPro" id="IPR032623">
    <property type="entry name" value="FecR_N"/>
</dbReference>
<keyword evidence="3" id="KW-0418">Kinase</keyword>
<dbReference type="Gene3D" id="2.60.120.1440">
    <property type="match status" value="1"/>
</dbReference>
<dbReference type="RefSeq" id="WP_073508842.1">
    <property type="nucleotide sequence ID" value="NZ_MPJD01000004.1"/>
</dbReference>
<evidence type="ECO:0000313" key="3">
    <source>
        <dbReference type="EMBL" id="OKA28243.1"/>
    </source>
</evidence>
<sequence>MPVPHPTIDEQAAEWILQLHEESTNDALRLQFECWTRQSPQHAAAALRMQDVISRLQSLRGQSAPANAALTAAFSRGKPAGRGKRVLRALLIAGCLGLPSALILQSQYPKQWMADIRTGPNDWKSLRLADNSTITLSGTSAVNVHFNDQERRIELLQGEVLVDVAHDSARPFIVQTNEGSMRALGTRFVVKHLPDTTVLSMLQSRVAAQSADEQQTLEVGTGSRALIRRDSVELSGTLDPASIDEAWRRHQMVVDNQPLTLVLDEISRHRRGHLQFDRQALANLRVSAVLPLDNTDRALQLIAETLPVTIRTYSPWLVVISQPQQSKK</sequence>
<gene>
    <name evidence="3" type="ORF">BOH74_01975</name>
</gene>
<accession>A0A854A0T5</accession>
<protein>
    <submittedName>
        <fullName evidence="3">Histidine kinase</fullName>
    </submittedName>
</protein>